<dbReference type="InterPro" id="IPR005368">
    <property type="entry name" value="UPF0175"/>
</dbReference>
<name>A0A5P8WIW5_9NOSO</name>
<protein>
    <submittedName>
        <fullName evidence="1">Uncharacterized protein</fullName>
    </submittedName>
</protein>
<dbReference type="EMBL" id="CP045227">
    <property type="protein sequence ID" value="QFS51769.1"/>
    <property type="molecule type" value="Genomic_DNA"/>
</dbReference>
<keyword evidence="2" id="KW-1185">Reference proteome</keyword>
<gene>
    <name evidence="1" type="ORF">GXM_09263</name>
</gene>
<dbReference type="AlphaFoldDB" id="A0A5P8WIW5"/>
<accession>A0A5P8WIW5</accession>
<dbReference type="Pfam" id="PF03683">
    <property type="entry name" value="UPF0175"/>
    <property type="match status" value="1"/>
</dbReference>
<sequence length="88" mass="9937">MAIQERSMSVLVSDEILQAANMSDADLKRELAILLYQQKKLGISKARELAEMPLIEFQRELAQRQIPVFDDLAGFEAEIAQLKALGYL</sequence>
<evidence type="ECO:0000313" key="1">
    <source>
        <dbReference type="EMBL" id="QFS51769.1"/>
    </source>
</evidence>
<dbReference type="KEGG" id="nsh:GXM_09263"/>
<reference evidence="1 2" key="1">
    <citation type="submission" date="2019-10" db="EMBL/GenBank/DDBJ databases">
        <title>Genomic and transcriptomic insights into the perfect genentic adaptation of a filamentous nitrogen-fixing cyanobacterium to rice fields.</title>
        <authorList>
            <person name="Chen Z."/>
        </authorList>
    </citation>
    <scope>NUCLEOTIDE SEQUENCE [LARGE SCALE GENOMIC DNA]</scope>
    <source>
        <strain evidence="1">CCNUC1</strain>
    </source>
</reference>
<evidence type="ECO:0000313" key="2">
    <source>
        <dbReference type="Proteomes" id="UP000326678"/>
    </source>
</evidence>
<proteinExistence type="predicted"/>
<organism evidence="1 2">
    <name type="scientific">Nostoc sphaeroides CCNUC1</name>
    <dbReference type="NCBI Taxonomy" id="2653204"/>
    <lineage>
        <taxon>Bacteria</taxon>
        <taxon>Bacillati</taxon>
        <taxon>Cyanobacteriota</taxon>
        <taxon>Cyanophyceae</taxon>
        <taxon>Nostocales</taxon>
        <taxon>Nostocaceae</taxon>
        <taxon>Nostoc</taxon>
    </lineage>
</organism>
<dbReference type="Proteomes" id="UP000326678">
    <property type="component" value="Chromosome Gxm2"/>
</dbReference>